<gene>
    <name evidence="1" type="ORF">PAI11_09780</name>
</gene>
<protein>
    <submittedName>
        <fullName evidence="1">Uncharacterized protein</fullName>
    </submittedName>
</protein>
<organism evidence="1 2">
    <name type="scientific">Patulibacter medicamentivorans</name>
    <dbReference type="NCBI Taxonomy" id="1097667"/>
    <lineage>
        <taxon>Bacteria</taxon>
        <taxon>Bacillati</taxon>
        <taxon>Actinomycetota</taxon>
        <taxon>Thermoleophilia</taxon>
        <taxon>Solirubrobacterales</taxon>
        <taxon>Patulibacteraceae</taxon>
        <taxon>Patulibacter</taxon>
    </lineage>
</organism>
<name>H0E2G5_9ACTN</name>
<keyword evidence="2" id="KW-1185">Reference proteome</keyword>
<accession>H0E2G5</accession>
<reference evidence="1 2" key="1">
    <citation type="journal article" date="2013" name="Biodegradation">
        <title>Quantitative proteomic analysis of ibuprofen-degrading Patulibacter sp. strain I11.</title>
        <authorList>
            <person name="Almeida B."/>
            <person name="Kjeldal H."/>
            <person name="Lolas I."/>
            <person name="Knudsen A.D."/>
            <person name="Carvalho G."/>
            <person name="Nielsen K.L."/>
            <person name="Barreto Crespo M.T."/>
            <person name="Stensballe A."/>
            <person name="Nielsen J.L."/>
        </authorList>
    </citation>
    <scope>NUCLEOTIDE SEQUENCE [LARGE SCALE GENOMIC DNA]</scope>
    <source>
        <strain evidence="1 2">I11</strain>
    </source>
</reference>
<evidence type="ECO:0000313" key="1">
    <source>
        <dbReference type="EMBL" id="EHN12119.1"/>
    </source>
</evidence>
<evidence type="ECO:0000313" key="2">
    <source>
        <dbReference type="Proteomes" id="UP000005143"/>
    </source>
</evidence>
<comment type="caution">
    <text evidence="1">The sequence shown here is derived from an EMBL/GenBank/DDBJ whole genome shotgun (WGS) entry which is preliminary data.</text>
</comment>
<sequence length="74" mass="8510">MEAGLRRLARPAVGFRRSGWRRSTNRARRRSRLGARFTARQRSAAFELVGWLRTSPNDLELPRWLQPPHAASVA</sequence>
<proteinExistence type="predicted"/>
<dbReference type="AlphaFoldDB" id="H0E2G5"/>
<dbReference type="EMBL" id="AGUD01000045">
    <property type="protein sequence ID" value="EHN12119.1"/>
    <property type="molecule type" value="Genomic_DNA"/>
</dbReference>
<dbReference type="Proteomes" id="UP000005143">
    <property type="component" value="Unassembled WGS sequence"/>
</dbReference>